<dbReference type="SMART" id="SM00671">
    <property type="entry name" value="SEL1"/>
    <property type="match status" value="9"/>
</dbReference>
<comment type="similarity">
    <text evidence="1">Belongs to the sel-1 family.</text>
</comment>
<keyword evidence="5" id="KW-1185">Reference proteome</keyword>
<evidence type="ECO:0000256" key="1">
    <source>
        <dbReference type="ARBA" id="ARBA00038101"/>
    </source>
</evidence>
<keyword evidence="3" id="KW-1133">Transmembrane helix</keyword>
<dbReference type="GeneID" id="42006064"/>
<dbReference type="STRING" id="1806994.A0A507BYJ2"/>
<keyword evidence="3" id="KW-0472">Membrane</keyword>
<dbReference type="PANTHER" id="PTHR11102:SF147">
    <property type="entry name" value="SEL1L ADAPTOR SUBUNIT OF ERAD E3 UBIQUITIN LIGASE"/>
    <property type="match status" value="1"/>
</dbReference>
<feature type="region of interest" description="Disordered" evidence="2">
    <location>
        <begin position="798"/>
        <end position="831"/>
    </location>
</feature>
<dbReference type="EMBL" id="QEAO01000037">
    <property type="protein sequence ID" value="TPX31929.1"/>
    <property type="molecule type" value="Genomic_DNA"/>
</dbReference>
<sequence>MELAQVDPVDSDAAAQGTNENEMPDDIVNDSSADVITVPGMRTFRKFDEGQALYKQCISVLTDLSQRKPQKFSLTASYGDQDTDIVIILWHYISRTLFSRRSQPIPSHAEPERLPADVEVYDESLQVPDFVEHDPPLTSRIKATRGLMIAGLGMHNKDALLTLGDMYLLGQFNHPRNATLAVKYYNILSRDYGNATAQSRLGFLYAAGIGVPRNYAKALVYTSFAAVGGDTAAEQTLGYYSQLGIASPKNCEEAAFYYKRVADKAMERYRAGPPGGLHLPKTRTRLYEADGGIYRSGASGPGNPNQGGHHGYHWSPQEALQYHHYSADRVDGDVTSQVPRKLLLGQTYYSGSSHVAQNFTKALHYFRKAAKQYPEQAIAAIHQAQARGEPLPTLTSLQHTRATIAAKAAGYLGQMYWRGEGIEQNIDHAKWYFERGAKQGDGASHTGLGMMFEEGVAGLPVDLVKAQHHYVRAAELNDADGRVHLGDLLLNRKIPDYTGAFKAFAEAVKQGHMYAHYRVGEMMIDGLGTQKNCPAGVAYLKTVVERADWHDPIVLDAEKSYLGGDVEVALLKYLMAAERGYDLAQMNAVWLIDQGIYDISKTRMFSNETDIYEVALTLWNRAANQGNVDARVKMGDYYFYGLGTKGEVKEPIAPPPETPLSDGGEIKTHNNYDIRLVSPSLYIADLMHSFGLDWLMPHGLLTELLYARGHPDYERAALYYQVAAESEFSAMAMWNLGWMHEAGLGVERDYHLAKRFYDRSLQTNHEAYLPVNLCLLKLHIKWAFYSIFSPSSIVAPPHIQPTSEKSSSGSSDSQKTRLGRDGLPGEDPYLNELEDESWDWDSWWEGENGEDLAETVILVVLVLIGIALFYWRQALNRVVGPQQQQQQQQQDQLRQQLQQMAAPGGR</sequence>
<feature type="compositionally biased region" description="Low complexity" evidence="2">
    <location>
        <begin position="803"/>
        <end position="813"/>
    </location>
</feature>
<dbReference type="Pfam" id="PF08238">
    <property type="entry name" value="Sel1"/>
    <property type="match status" value="10"/>
</dbReference>
<dbReference type="Gene3D" id="1.25.40.10">
    <property type="entry name" value="Tetratricopeptide repeat domain"/>
    <property type="match status" value="4"/>
</dbReference>
<keyword evidence="3" id="KW-0812">Transmembrane</keyword>
<evidence type="ECO:0000313" key="4">
    <source>
        <dbReference type="EMBL" id="TPX31929.1"/>
    </source>
</evidence>
<dbReference type="PANTHER" id="PTHR11102">
    <property type="entry name" value="SEL-1-LIKE PROTEIN"/>
    <property type="match status" value="1"/>
</dbReference>
<dbReference type="SUPFAM" id="SSF81901">
    <property type="entry name" value="HCP-like"/>
    <property type="match status" value="4"/>
</dbReference>
<dbReference type="Proteomes" id="UP000319731">
    <property type="component" value="Unassembled WGS sequence"/>
</dbReference>
<proteinExistence type="inferred from homology"/>
<dbReference type="InterPro" id="IPR006597">
    <property type="entry name" value="Sel1-like"/>
</dbReference>
<gene>
    <name evidence="4" type="ORF">SmJEL517_g04839</name>
</gene>
<accession>A0A507BYJ2</accession>
<organism evidence="4 5">
    <name type="scientific">Synchytrium microbalum</name>
    <dbReference type="NCBI Taxonomy" id="1806994"/>
    <lineage>
        <taxon>Eukaryota</taxon>
        <taxon>Fungi</taxon>
        <taxon>Fungi incertae sedis</taxon>
        <taxon>Chytridiomycota</taxon>
        <taxon>Chytridiomycota incertae sedis</taxon>
        <taxon>Chytridiomycetes</taxon>
        <taxon>Synchytriales</taxon>
        <taxon>Synchytriaceae</taxon>
        <taxon>Synchytrium</taxon>
    </lineage>
</organism>
<dbReference type="AlphaFoldDB" id="A0A507BYJ2"/>
<feature type="region of interest" description="Disordered" evidence="2">
    <location>
        <begin position="1"/>
        <end position="28"/>
    </location>
</feature>
<dbReference type="GO" id="GO:0005789">
    <property type="term" value="C:endoplasmic reticulum membrane"/>
    <property type="evidence" value="ECO:0007669"/>
    <property type="project" value="TreeGrafter"/>
</dbReference>
<protein>
    <submittedName>
        <fullName evidence="4">Uncharacterized protein</fullName>
    </submittedName>
</protein>
<evidence type="ECO:0000256" key="3">
    <source>
        <dbReference type="SAM" id="Phobius"/>
    </source>
</evidence>
<feature type="transmembrane region" description="Helical" evidence="3">
    <location>
        <begin position="852"/>
        <end position="871"/>
    </location>
</feature>
<evidence type="ECO:0000313" key="5">
    <source>
        <dbReference type="Proteomes" id="UP000319731"/>
    </source>
</evidence>
<dbReference type="InterPro" id="IPR050767">
    <property type="entry name" value="Sel1_AlgK"/>
</dbReference>
<comment type="caution">
    <text evidence="4">The sequence shown here is derived from an EMBL/GenBank/DDBJ whole genome shotgun (WGS) entry which is preliminary data.</text>
</comment>
<name>A0A507BYJ2_9FUNG</name>
<dbReference type="GO" id="GO:0036503">
    <property type="term" value="P:ERAD pathway"/>
    <property type="evidence" value="ECO:0007669"/>
    <property type="project" value="TreeGrafter"/>
</dbReference>
<dbReference type="InterPro" id="IPR011990">
    <property type="entry name" value="TPR-like_helical_dom_sf"/>
</dbReference>
<dbReference type="OrthoDB" id="27934at2759"/>
<dbReference type="RefSeq" id="XP_031023240.1">
    <property type="nucleotide sequence ID" value="XM_031170767.1"/>
</dbReference>
<reference evidence="4 5" key="1">
    <citation type="journal article" date="2019" name="Sci. Rep.">
        <title>Comparative genomics of chytrid fungi reveal insights into the obligate biotrophic and pathogenic lifestyle of Synchytrium endobioticum.</title>
        <authorList>
            <person name="van de Vossenberg B.T.L.H."/>
            <person name="Warris S."/>
            <person name="Nguyen H.D.T."/>
            <person name="van Gent-Pelzer M.P.E."/>
            <person name="Joly D.L."/>
            <person name="van de Geest H.C."/>
            <person name="Bonants P.J.M."/>
            <person name="Smith D.S."/>
            <person name="Levesque C.A."/>
            <person name="van der Lee T.A.J."/>
        </authorList>
    </citation>
    <scope>NUCLEOTIDE SEQUENCE [LARGE SCALE GENOMIC DNA]</scope>
    <source>
        <strain evidence="4 5">JEL517</strain>
    </source>
</reference>
<evidence type="ECO:0000256" key="2">
    <source>
        <dbReference type="SAM" id="MobiDB-lite"/>
    </source>
</evidence>